<organism evidence="1 2">
    <name type="scientific">Flagellimonas pacifica</name>
    <dbReference type="NCBI Taxonomy" id="1247520"/>
    <lineage>
        <taxon>Bacteria</taxon>
        <taxon>Pseudomonadati</taxon>
        <taxon>Bacteroidota</taxon>
        <taxon>Flavobacteriia</taxon>
        <taxon>Flavobacteriales</taxon>
        <taxon>Flavobacteriaceae</taxon>
        <taxon>Flagellimonas</taxon>
    </lineage>
</organism>
<reference evidence="2" key="1">
    <citation type="submission" date="2017-09" db="EMBL/GenBank/DDBJ databases">
        <authorList>
            <person name="Varghese N."/>
            <person name="Submissions S."/>
        </authorList>
    </citation>
    <scope>NUCLEOTIDE SEQUENCE [LARGE SCALE GENOMIC DNA]</scope>
    <source>
        <strain evidence="2">DSM 25885</strain>
    </source>
</reference>
<sequence length="204" mass="23690">MLLKSNFKSDLAKEKRLSALLDSYYQKHLRSCHFERVRSMKEQLMGIDLVLQHKTSLQTFYVDEKAQLDYVNETLPTFAFELCYLKNGIEKPGWLFDQAKNTHFYALITSIFSDEDEKYTSCNITFVNRKKLLSFLEKRGLTQSFLKDITSSNKGLHGKLVLDKINPKTEGYLFFSRKNKAENPVNLILKLAFLCKVGIAKRLV</sequence>
<keyword evidence="2" id="KW-1185">Reference proteome</keyword>
<dbReference type="Proteomes" id="UP000219048">
    <property type="component" value="Unassembled WGS sequence"/>
</dbReference>
<evidence type="ECO:0000313" key="1">
    <source>
        <dbReference type="EMBL" id="SNY94977.1"/>
    </source>
</evidence>
<dbReference type="EMBL" id="OBEH01000001">
    <property type="protein sequence ID" value="SNY94977.1"/>
    <property type="molecule type" value="Genomic_DNA"/>
</dbReference>
<protein>
    <submittedName>
        <fullName evidence="1">Uncharacterized protein</fullName>
    </submittedName>
</protein>
<proteinExistence type="predicted"/>
<evidence type="ECO:0000313" key="2">
    <source>
        <dbReference type="Proteomes" id="UP000219048"/>
    </source>
</evidence>
<accession>A0A285MET9</accession>
<dbReference type="RefSeq" id="WP_165769900.1">
    <property type="nucleotide sequence ID" value="NZ_OBEH01000001.1"/>
</dbReference>
<dbReference type="AlphaFoldDB" id="A0A285MET9"/>
<name>A0A285MET9_9FLAO</name>
<gene>
    <name evidence="1" type="ORF">SAMN06265377_0640</name>
</gene>